<reference evidence="2" key="2">
    <citation type="submission" date="2023-03" db="EMBL/GenBank/DDBJ databases">
        <authorList>
            <person name="Inwood S.N."/>
            <person name="Skelly J.G."/>
            <person name="Guhlin J."/>
            <person name="Harrop T.W.R."/>
            <person name="Goldson S.G."/>
            <person name="Dearden P.K."/>
        </authorList>
    </citation>
    <scope>NUCLEOTIDE SEQUENCE</scope>
    <source>
        <strain evidence="2">Irish</strain>
        <tissue evidence="2">Whole body</tissue>
    </source>
</reference>
<dbReference type="Proteomes" id="UP001168990">
    <property type="component" value="Unassembled WGS sequence"/>
</dbReference>
<feature type="compositionally biased region" description="Polar residues" evidence="1">
    <location>
        <begin position="25"/>
        <end position="34"/>
    </location>
</feature>
<evidence type="ECO:0000313" key="3">
    <source>
        <dbReference type="Proteomes" id="UP001168990"/>
    </source>
</evidence>
<feature type="compositionally biased region" description="Polar residues" evidence="1">
    <location>
        <begin position="44"/>
        <end position="54"/>
    </location>
</feature>
<dbReference type="EMBL" id="JAQQBS010000003">
    <property type="protein sequence ID" value="KAK0170668.1"/>
    <property type="molecule type" value="Genomic_DNA"/>
</dbReference>
<organism evidence="2 3">
    <name type="scientific">Microctonus aethiopoides</name>
    <dbReference type="NCBI Taxonomy" id="144406"/>
    <lineage>
        <taxon>Eukaryota</taxon>
        <taxon>Metazoa</taxon>
        <taxon>Ecdysozoa</taxon>
        <taxon>Arthropoda</taxon>
        <taxon>Hexapoda</taxon>
        <taxon>Insecta</taxon>
        <taxon>Pterygota</taxon>
        <taxon>Neoptera</taxon>
        <taxon>Endopterygota</taxon>
        <taxon>Hymenoptera</taxon>
        <taxon>Apocrita</taxon>
        <taxon>Ichneumonoidea</taxon>
        <taxon>Braconidae</taxon>
        <taxon>Euphorinae</taxon>
        <taxon>Microctonus</taxon>
    </lineage>
</organism>
<keyword evidence="3" id="KW-1185">Reference proteome</keyword>
<comment type="caution">
    <text evidence="2">The sequence shown here is derived from an EMBL/GenBank/DDBJ whole genome shotgun (WGS) entry which is preliminary data.</text>
</comment>
<proteinExistence type="predicted"/>
<reference evidence="2" key="1">
    <citation type="journal article" date="2023" name="bioRxiv">
        <title>Scaffold-level genome assemblies of two parasitoid biocontrol wasps reveal the parthenogenesis mechanism and an associated novel virus.</title>
        <authorList>
            <person name="Inwood S."/>
            <person name="Skelly J."/>
            <person name="Guhlin J."/>
            <person name="Harrop T."/>
            <person name="Goldson S."/>
            <person name="Dearden P."/>
        </authorList>
    </citation>
    <scope>NUCLEOTIDE SEQUENCE</scope>
    <source>
        <strain evidence="2">Irish</strain>
        <tissue evidence="2">Whole body</tissue>
    </source>
</reference>
<name>A0AA39FJK2_9HYME</name>
<sequence length="69" mass="8279">MTEREQRAVRKIWKEKTRRYRARLKQQSTENNHPITPPTHDNENQLLPPQNNVTLAAKRRSDSQRETTK</sequence>
<feature type="region of interest" description="Disordered" evidence="1">
    <location>
        <begin position="20"/>
        <end position="69"/>
    </location>
</feature>
<evidence type="ECO:0000313" key="2">
    <source>
        <dbReference type="EMBL" id="KAK0170668.1"/>
    </source>
</evidence>
<dbReference type="AlphaFoldDB" id="A0AA39FJK2"/>
<evidence type="ECO:0000256" key="1">
    <source>
        <dbReference type="SAM" id="MobiDB-lite"/>
    </source>
</evidence>
<accession>A0AA39FJK2</accession>
<gene>
    <name evidence="2" type="ORF">PV328_008493</name>
</gene>
<feature type="compositionally biased region" description="Basic and acidic residues" evidence="1">
    <location>
        <begin position="59"/>
        <end position="69"/>
    </location>
</feature>
<protein>
    <submittedName>
        <fullName evidence="2">Uncharacterized protein</fullName>
    </submittedName>
</protein>